<name>A0A4C1V4J4_EUMVA</name>
<dbReference type="AlphaFoldDB" id="A0A4C1V4J4"/>
<proteinExistence type="predicted"/>
<accession>A0A4C1V4J4</accession>
<organism evidence="1 2">
    <name type="scientific">Eumeta variegata</name>
    <name type="common">Bagworm moth</name>
    <name type="synonym">Eumeta japonica</name>
    <dbReference type="NCBI Taxonomy" id="151549"/>
    <lineage>
        <taxon>Eukaryota</taxon>
        <taxon>Metazoa</taxon>
        <taxon>Ecdysozoa</taxon>
        <taxon>Arthropoda</taxon>
        <taxon>Hexapoda</taxon>
        <taxon>Insecta</taxon>
        <taxon>Pterygota</taxon>
        <taxon>Neoptera</taxon>
        <taxon>Endopterygota</taxon>
        <taxon>Lepidoptera</taxon>
        <taxon>Glossata</taxon>
        <taxon>Ditrysia</taxon>
        <taxon>Tineoidea</taxon>
        <taxon>Psychidae</taxon>
        <taxon>Oiketicinae</taxon>
        <taxon>Eumeta</taxon>
    </lineage>
</organism>
<keyword evidence="2" id="KW-1185">Reference proteome</keyword>
<sequence length="150" mass="15817">MFHMSYRVPFVRARGEALAVTTSRGHGGTGARGVRGGVCAGRGGRPSGYFGMHIAARRGASRHLPLEIVGSGTASNASILPQGQAAAAPRPQPARRAPPARVIIPTPPSRPCLTLFTIYSSILNITQAHLIALQIPAECLIRTKLGYRSN</sequence>
<evidence type="ECO:0000313" key="1">
    <source>
        <dbReference type="EMBL" id="GBP33155.1"/>
    </source>
</evidence>
<evidence type="ECO:0000313" key="2">
    <source>
        <dbReference type="Proteomes" id="UP000299102"/>
    </source>
</evidence>
<dbReference type="EMBL" id="BGZK01000270">
    <property type="protein sequence ID" value="GBP33155.1"/>
    <property type="molecule type" value="Genomic_DNA"/>
</dbReference>
<protein>
    <submittedName>
        <fullName evidence="1">Uncharacterized protein</fullName>
    </submittedName>
</protein>
<gene>
    <name evidence="1" type="ORF">EVAR_14836_1</name>
</gene>
<reference evidence="1 2" key="1">
    <citation type="journal article" date="2019" name="Commun. Biol.">
        <title>The bagworm genome reveals a unique fibroin gene that provides high tensile strength.</title>
        <authorList>
            <person name="Kono N."/>
            <person name="Nakamura H."/>
            <person name="Ohtoshi R."/>
            <person name="Tomita M."/>
            <person name="Numata K."/>
            <person name="Arakawa K."/>
        </authorList>
    </citation>
    <scope>NUCLEOTIDE SEQUENCE [LARGE SCALE GENOMIC DNA]</scope>
</reference>
<dbReference type="Proteomes" id="UP000299102">
    <property type="component" value="Unassembled WGS sequence"/>
</dbReference>
<comment type="caution">
    <text evidence="1">The sequence shown here is derived from an EMBL/GenBank/DDBJ whole genome shotgun (WGS) entry which is preliminary data.</text>
</comment>